<organism evidence="2 3">
    <name type="scientific">Babesia caballi</name>
    <dbReference type="NCBI Taxonomy" id="5871"/>
    <lineage>
        <taxon>Eukaryota</taxon>
        <taxon>Sar</taxon>
        <taxon>Alveolata</taxon>
        <taxon>Apicomplexa</taxon>
        <taxon>Aconoidasida</taxon>
        <taxon>Piroplasmida</taxon>
        <taxon>Babesiidae</taxon>
        <taxon>Babesia</taxon>
    </lineage>
</organism>
<feature type="region of interest" description="Disordered" evidence="1">
    <location>
        <begin position="1"/>
        <end position="41"/>
    </location>
</feature>
<protein>
    <submittedName>
        <fullName evidence="2">Uncharacterized protein</fullName>
    </submittedName>
</protein>
<proteinExistence type="predicted"/>
<dbReference type="Proteomes" id="UP001497744">
    <property type="component" value="Unassembled WGS sequence"/>
</dbReference>
<keyword evidence="3" id="KW-1185">Reference proteome</keyword>
<comment type="caution">
    <text evidence="2">The sequence shown here is derived from an EMBL/GenBank/DDBJ whole genome shotgun (WGS) entry which is preliminary data.</text>
</comment>
<evidence type="ECO:0000313" key="2">
    <source>
        <dbReference type="EMBL" id="GIX61500.1"/>
    </source>
</evidence>
<name>A0AAV4LPS7_BABCB</name>
<reference evidence="2 3" key="1">
    <citation type="submission" date="2021-06" db="EMBL/GenBank/DDBJ databases">
        <title>Genome sequence of Babesia caballi.</title>
        <authorList>
            <person name="Yamagishi J."/>
            <person name="Kidaka T."/>
            <person name="Ochi A."/>
        </authorList>
    </citation>
    <scope>NUCLEOTIDE SEQUENCE [LARGE SCALE GENOMIC DNA]</scope>
    <source>
        <strain evidence="2">USDA-D6B2</strain>
    </source>
</reference>
<dbReference type="AlphaFoldDB" id="A0AAV4LPS7"/>
<dbReference type="GeneID" id="94192983"/>
<feature type="region of interest" description="Disordered" evidence="1">
    <location>
        <begin position="132"/>
        <end position="162"/>
    </location>
</feature>
<dbReference type="RefSeq" id="XP_067713571.1">
    <property type="nucleotide sequence ID" value="XM_067857470.1"/>
</dbReference>
<sequence>MLGSAADKSRRLRRDSDSNAHLVVGPRRHVQPPQALHRERPELRLQGGQHLHRERAPLLVRVVAQQVLHEEPRLVARGEPRQAGGVAEADRLALRLDGVDAAPELVFAVAQQRHHRHRQPLVLHHAVDAQRRVAGPGRKRRARPEVAAQPRGEGHEHQQLQRQQPLAALEPLRLPPQRLVGRRARGGGSRQAVALQRQQPRLLRLEAQRRRVADHALRAPQRRVEAAVAQVLVAHQGQQLRAHQRVQLHQALRQAEQVHARDPLLVVDAGQPRAVDARRVARVARPDQPRLELAAHPQRPGIRGQHQVGDQVLAVLVAEPGGHLRQEQLLLRAHRADLWEQRPQQ</sequence>
<accession>A0AAV4LPS7</accession>
<evidence type="ECO:0000256" key="1">
    <source>
        <dbReference type="SAM" id="MobiDB-lite"/>
    </source>
</evidence>
<gene>
    <name evidence="2" type="ORF">BcabD6B2_09350</name>
</gene>
<dbReference type="EMBL" id="BPLF01000001">
    <property type="protein sequence ID" value="GIX61500.1"/>
    <property type="molecule type" value="Genomic_DNA"/>
</dbReference>
<evidence type="ECO:0000313" key="3">
    <source>
        <dbReference type="Proteomes" id="UP001497744"/>
    </source>
</evidence>